<dbReference type="InterPro" id="IPR001709">
    <property type="entry name" value="Flavoprot_Pyr_Nucl_cyt_Rdtase"/>
</dbReference>
<evidence type="ECO:0000256" key="8">
    <source>
        <dbReference type="ARBA" id="ARBA00023004"/>
    </source>
</evidence>
<dbReference type="InterPro" id="IPR012165">
    <property type="entry name" value="Cyt_c3_hydrogenase_gsu"/>
</dbReference>
<name>A0ABT7M1D8_9CYAN</name>
<keyword evidence="12" id="KW-1185">Reference proteome</keyword>
<keyword evidence="7" id="KW-0560">Oxidoreductase</keyword>
<evidence type="ECO:0000313" key="11">
    <source>
        <dbReference type="EMBL" id="MDL5057450.1"/>
    </source>
</evidence>
<dbReference type="PANTHER" id="PTHR47354">
    <property type="entry name" value="NADH OXIDOREDUCTASE HCR"/>
    <property type="match status" value="1"/>
</dbReference>
<keyword evidence="4" id="KW-0001">2Fe-2S</keyword>
<comment type="caution">
    <text evidence="11">The sequence shown here is derived from an EMBL/GenBank/DDBJ whole genome shotgun (WGS) entry which is preliminary data.</text>
</comment>
<dbReference type="InterPro" id="IPR017927">
    <property type="entry name" value="FAD-bd_FR_type"/>
</dbReference>
<dbReference type="Gene3D" id="3.40.50.80">
    <property type="entry name" value="Nucleotide-binding domain of ferredoxin-NADP reductase (FNR) module"/>
    <property type="match status" value="1"/>
</dbReference>
<gene>
    <name evidence="11" type="ORF">QQ055_08265</name>
</gene>
<dbReference type="Pfam" id="PF00175">
    <property type="entry name" value="NAD_binding_1"/>
    <property type="match status" value="1"/>
</dbReference>
<keyword evidence="5" id="KW-0479">Metal-binding</keyword>
<reference evidence="11 12" key="1">
    <citation type="submission" date="2023-06" db="EMBL/GenBank/DDBJ databases">
        <title>Whole genome sequence of Oscillatoria calcuttensis NRMC-F 0142.</title>
        <authorList>
            <person name="Shakena Fathima T."/>
            <person name="Muralitharan G."/>
            <person name="Thajuddin N."/>
        </authorList>
    </citation>
    <scope>NUCLEOTIDE SEQUENCE [LARGE SCALE GENOMIC DNA]</scope>
    <source>
        <strain evidence="11 12">NRMC-F 0142</strain>
    </source>
</reference>
<dbReference type="PRINTS" id="PR00410">
    <property type="entry name" value="PHEHYDRXLASE"/>
</dbReference>
<evidence type="ECO:0000256" key="6">
    <source>
        <dbReference type="ARBA" id="ARBA00022827"/>
    </source>
</evidence>
<evidence type="ECO:0000256" key="2">
    <source>
        <dbReference type="ARBA" id="ARBA00013903"/>
    </source>
</evidence>
<dbReference type="PROSITE" id="PS51384">
    <property type="entry name" value="FAD_FR"/>
    <property type="match status" value="1"/>
</dbReference>
<dbReference type="InterPro" id="IPR008333">
    <property type="entry name" value="Cbr1-like_FAD-bd_dom"/>
</dbReference>
<accession>A0ABT7M1D8</accession>
<evidence type="ECO:0000256" key="7">
    <source>
        <dbReference type="ARBA" id="ARBA00023002"/>
    </source>
</evidence>
<keyword evidence="9" id="KW-0411">Iron-sulfur</keyword>
<keyword evidence="3" id="KW-0285">Flavoprotein</keyword>
<dbReference type="InterPro" id="IPR050415">
    <property type="entry name" value="MRET"/>
</dbReference>
<evidence type="ECO:0000256" key="4">
    <source>
        <dbReference type="ARBA" id="ARBA00022714"/>
    </source>
</evidence>
<dbReference type="SUPFAM" id="SSF52343">
    <property type="entry name" value="Ferredoxin reductase-like, C-terminal NADP-linked domain"/>
    <property type="match status" value="1"/>
</dbReference>
<evidence type="ECO:0000259" key="10">
    <source>
        <dbReference type="PROSITE" id="PS51384"/>
    </source>
</evidence>
<dbReference type="RefSeq" id="WP_285964245.1">
    <property type="nucleotide sequence ID" value="NZ_JASVEJ010000031.1"/>
</dbReference>
<dbReference type="SUPFAM" id="SSF63380">
    <property type="entry name" value="Riboflavin synthase domain-like"/>
    <property type="match status" value="1"/>
</dbReference>
<dbReference type="InterPro" id="IPR001433">
    <property type="entry name" value="OxRdtase_FAD/NAD-bd"/>
</dbReference>
<evidence type="ECO:0000256" key="1">
    <source>
        <dbReference type="ARBA" id="ARBA00001974"/>
    </source>
</evidence>
<dbReference type="PANTHER" id="PTHR47354:SF6">
    <property type="entry name" value="NADH OXIDOREDUCTASE HCR"/>
    <property type="match status" value="1"/>
</dbReference>
<keyword evidence="6" id="KW-0274">FAD</keyword>
<dbReference type="Proteomes" id="UP001230986">
    <property type="component" value="Unassembled WGS sequence"/>
</dbReference>
<evidence type="ECO:0000313" key="12">
    <source>
        <dbReference type="Proteomes" id="UP001230986"/>
    </source>
</evidence>
<comment type="cofactor">
    <cofactor evidence="1">
        <name>FAD</name>
        <dbReference type="ChEBI" id="CHEBI:57692"/>
    </cofactor>
</comment>
<dbReference type="InterPro" id="IPR039261">
    <property type="entry name" value="FNR_nucleotide-bd"/>
</dbReference>
<dbReference type="PIRSF" id="PIRSF006816">
    <property type="entry name" value="Cyc3_hyd_g"/>
    <property type="match status" value="1"/>
</dbReference>
<dbReference type="Pfam" id="PF00970">
    <property type="entry name" value="FAD_binding_6"/>
    <property type="match status" value="1"/>
</dbReference>
<dbReference type="EMBL" id="JASVEJ010000031">
    <property type="protein sequence ID" value="MDL5057450.1"/>
    <property type="molecule type" value="Genomic_DNA"/>
</dbReference>
<dbReference type="InterPro" id="IPR017938">
    <property type="entry name" value="Riboflavin_synthase-like_b-brl"/>
</dbReference>
<evidence type="ECO:0000256" key="5">
    <source>
        <dbReference type="ARBA" id="ARBA00022723"/>
    </source>
</evidence>
<dbReference type="Gene3D" id="2.40.30.10">
    <property type="entry name" value="Translation factors"/>
    <property type="match status" value="1"/>
</dbReference>
<keyword evidence="8" id="KW-0408">Iron</keyword>
<dbReference type="PRINTS" id="PR00371">
    <property type="entry name" value="FPNCR"/>
</dbReference>
<evidence type="ECO:0000256" key="9">
    <source>
        <dbReference type="ARBA" id="ARBA00023014"/>
    </source>
</evidence>
<sequence>MAKQIVEMNVEKVTQEAGDTKTFLLRWPEGMDYEFKTGQFITIYLPEDPKTKRAYSLSSCQYDRGLFEISVKRAGHFGALLNEVIQEGSKLMVIPPVGKFNLPEDPTHDVVMIAGGSGVTPFRGFIRHINHDKLPTRAVLLYTVRNPQEIIFDAEFHRLAQANPNFEFKVTCTRVTAEHGYTGPEWTGHKGRINAEWIKEQIRDVTKTVFYACGPTELVVATEKLVVEELGVPKAQMRLEKWG</sequence>
<feature type="domain" description="FAD-binding FR-type" evidence="10">
    <location>
        <begin position="3"/>
        <end position="103"/>
    </location>
</feature>
<protein>
    <recommendedName>
        <fullName evidence="2">Ferredoxin--NADP reductase</fullName>
    </recommendedName>
</protein>
<evidence type="ECO:0000256" key="3">
    <source>
        <dbReference type="ARBA" id="ARBA00022630"/>
    </source>
</evidence>
<organism evidence="11 12">
    <name type="scientific">Geitlerinema calcuttense NRMC-F 0142</name>
    <dbReference type="NCBI Taxonomy" id="2922238"/>
    <lineage>
        <taxon>Bacteria</taxon>
        <taxon>Bacillati</taxon>
        <taxon>Cyanobacteriota</taxon>
        <taxon>Cyanophyceae</taxon>
        <taxon>Geitlerinematales</taxon>
        <taxon>Geitlerinemataceae</taxon>
        <taxon>Geitlerinema</taxon>
    </lineage>
</organism>
<proteinExistence type="predicted"/>